<organism evidence="3 4">
    <name type="scientific">Terrabacter terrigena</name>
    <dbReference type="NCBI Taxonomy" id="574718"/>
    <lineage>
        <taxon>Bacteria</taxon>
        <taxon>Bacillati</taxon>
        <taxon>Actinomycetota</taxon>
        <taxon>Actinomycetes</taxon>
        <taxon>Micrococcales</taxon>
        <taxon>Intrasporangiaceae</taxon>
        <taxon>Terrabacter</taxon>
    </lineage>
</organism>
<dbReference type="InterPro" id="IPR012349">
    <property type="entry name" value="Split_barrel_FMN-bd"/>
</dbReference>
<keyword evidence="4" id="KW-1185">Reference proteome</keyword>
<protein>
    <submittedName>
        <fullName evidence="3">PPOX class F420-dependent oxidoreductase</fullName>
        <ecNumber evidence="3">1.-.-.-</ecNumber>
    </submittedName>
</protein>
<dbReference type="InterPro" id="IPR019965">
    <property type="entry name" value="PPOX_F420-dep_Rv2061_put"/>
</dbReference>
<gene>
    <name evidence="3" type="ORF">ACFQ2V_15485</name>
</gene>
<dbReference type="PANTHER" id="PTHR35176:SF11">
    <property type="entry name" value="PYRIDOXAMINE 5'-PHOSPHATE OXIDASE FAMILY PROTEIN"/>
    <property type="match status" value="1"/>
</dbReference>
<dbReference type="InterPro" id="IPR011576">
    <property type="entry name" value="Pyridox_Oxase_N"/>
</dbReference>
<dbReference type="InterPro" id="IPR052019">
    <property type="entry name" value="F420H2_bilvrd_red/Heme_oxyg"/>
</dbReference>
<evidence type="ECO:0000313" key="3">
    <source>
        <dbReference type="EMBL" id="MFD1055715.1"/>
    </source>
</evidence>
<dbReference type="RefSeq" id="WP_386053742.1">
    <property type="nucleotide sequence ID" value="NZ_JBHTKH010000010.1"/>
</dbReference>
<comment type="caution">
    <text evidence="3">The sequence shown here is derived from an EMBL/GenBank/DDBJ whole genome shotgun (WGS) entry which is preliminary data.</text>
</comment>
<evidence type="ECO:0000313" key="4">
    <source>
        <dbReference type="Proteomes" id="UP001597046"/>
    </source>
</evidence>
<keyword evidence="1 3" id="KW-0560">Oxidoreductase</keyword>
<name>A0ABW3N1X3_9MICO</name>
<evidence type="ECO:0000259" key="2">
    <source>
        <dbReference type="Pfam" id="PF01243"/>
    </source>
</evidence>
<dbReference type="Gene3D" id="2.30.110.10">
    <property type="entry name" value="Electron Transport, Fmn-binding Protein, Chain A"/>
    <property type="match status" value="1"/>
</dbReference>
<sequence>MTQAPTLHTLGGERFVLLTTYRRSGEPVATPVWVLPDAGGAAIVSTPEGAGKLKRIQHNPNVTLQPCDRRGKVEPGSPVVEGTTQIIRDSAASEAVNRRLLRKYGAEFRIFMAIEWVLRRGNSNRVVLRISPTS</sequence>
<dbReference type="NCBIfam" id="TIGR03666">
    <property type="entry name" value="Rv2061_F420"/>
    <property type="match status" value="1"/>
</dbReference>
<dbReference type="SUPFAM" id="SSF50475">
    <property type="entry name" value="FMN-binding split barrel"/>
    <property type="match status" value="1"/>
</dbReference>
<dbReference type="PANTHER" id="PTHR35176">
    <property type="entry name" value="HEME OXYGENASE HI_0854-RELATED"/>
    <property type="match status" value="1"/>
</dbReference>
<dbReference type="GO" id="GO:0016491">
    <property type="term" value="F:oxidoreductase activity"/>
    <property type="evidence" value="ECO:0007669"/>
    <property type="project" value="UniProtKB-KW"/>
</dbReference>
<accession>A0ABW3N1X3</accession>
<reference evidence="4" key="1">
    <citation type="journal article" date="2019" name="Int. J. Syst. Evol. Microbiol.">
        <title>The Global Catalogue of Microorganisms (GCM) 10K type strain sequencing project: providing services to taxonomists for standard genome sequencing and annotation.</title>
        <authorList>
            <consortium name="The Broad Institute Genomics Platform"/>
            <consortium name="The Broad Institute Genome Sequencing Center for Infectious Disease"/>
            <person name="Wu L."/>
            <person name="Ma J."/>
        </authorList>
    </citation>
    <scope>NUCLEOTIDE SEQUENCE [LARGE SCALE GENOMIC DNA]</scope>
    <source>
        <strain evidence="4">CCUG 57508</strain>
    </source>
</reference>
<feature type="domain" description="Pyridoxamine 5'-phosphate oxidase N-terminal" evidence="2">
    <location>
        <begin position="12"/>
        <end position="133"/>
    </location>
</feature>
<dbReference type="Proteomes" id="UP001597046">
    <property type="component" value="Unassembled WGS sequence"/>
</dbReference>
<proteinExistence type="predicted"/>
<evidence type="ECO:0000256" key="1">
    <source>
        <dbReference type="ARBA" id="ARBA00023002"/>
    </source>
</evidence>
<dbReference type="EC" id="1.-.-.-" evidence="3"/>
<dbReference type="Pfam" id="PF01243">
    <property type="entry name" value="PNPOx_N"/>
    <property type="match status" value="1"/>
</dbReference>
<dbReference type="EMBL" id="JBHTKH010000010">
    <property type="protein sequence ID" value="MFD1055715.1"/>
    <property type="molecule type" value="Genomic_DNA"/>
</dbReference>